<dbReference type="Proteomes" id="UP000284407">
    <property type="component" value="Unassembled WGS sequence"/>
</dbReference>
<name>A0A420DPJ6_9RHOB</name>
<reference evidence="2 3" key="1">
    <citation type="submission" date="2018-09" db="EMBL/GenBank/DDBJ databases">
        <title>Genomic Encyclopedia of Archaeal and Bacterial Type Strains, Phase II (KMG-II): from individual species to whole genera.</title>
        <authorList>
            <person name="Goeker M."/>
        </authorList>
    </citation>
    <scope>NUCLEOTIDE SEQUENCE [LARGE SCALE GENOMIC DNA]</scope>
    <source>
        <strain evidence="2 3">DSM 11458</strain>
    </source>
</reference>
<dbReference type="AlphaFoldDB" id="A0A420DPJ6"/>
<accession>A0A420DPJ6</accession>
<dbReference type="PANTHER" id="PTHR37461:SF1">
    <property type="entry name" value="ANTI-SIGMA-K FACTOR RSKA"/>
    <property type="match status" value="1"/>
</dbReference>
<comment type="caution">
    <text evidence="2">The sequence shown here is derived from an EMBL/GenBank/DDBJ whole genome shotgun (WGS) entry which is preliminary data.</text>
</comment>
<dbReference type="GO" id="GO:0006417">
    <property type="term" value="P:regulation of translation"/>
    <property type="evidence" value="ECO:0007669"/>
    <property type="project" value="TreeGrafter"/>
</dbReference>
<gene>
    <name evidence="2" type="ORF">C8N30_0659</name>
</gene>
<dbReference type="GO" id="GO:0005886">
    <property type="term" value="C:plasma membrane"/>
    <property type="evidence" value="ECO:0007669"/>
    <property type="project" value="InterPro"/>
</dbReference>
<dbReference type="InterPro" id="IPR018764">
    <property type="entry name" value="RskA_C"/>
</dbReference>
<dbReference type="InterPro" id="IPR051474">
    <property type="entry name" value="Anti-sigma-K/W_factor"/>
</dbReference>
<dbReference type="EMBL" id="RAQK01000001">
    <property type="protein sequence ID" value="RKE96108.1"/>
    <property type="molecule type" value="Genomic_DNA"/>
</dbReference>
<dbReference type="OrthoDB" id="9816387at2"/>
<proteinExistence type="predicted"/>
<dbReference type="Pfam" id="PF10099">
    <property type="entry name" value="RskA_C"/>
    <property type="match status" value="1"/>
</dbReference>
<keyword evidence="3" id="KW-1185">Reference proteome</keyword>
<dbReference type="STRING" id="1443111.Z949_2636"/>
<dbReference type="GO" id="GO:0016989">
    <property type="term" value="F:sigma factor antagonist activity"/>
    <property type="evidence" value="ECO:0007669"/>
    <property type="project" value="TreeGrafter"/>
</dbReference>
<sequence length="228" mass="24099">MIDELAPHGDDLLAAELVLKLLEGEELAYATTRLAVDPAFAALVMGWQERLVAMTDSIDPVAPPRRVKKKLLKQMFAGPPVPLSERLWVWKGLSFAAIALVAYMGIQQLGPEVPQADQTIYASQLSGQEVPLQVLAVFDPARGDISIGRVAGEEATGRVFELWAIVPDAAPVSLGVLPVTERARVVLPEALRARVAEITLAISDEPTGGSPTGAPTGAVLAAAPMVAL</sequence>
<protein>
    <submittedName>
        <fullName evidence="2">Anti-sigma-K factor RskA</fullName>
    </submittedName>
</protein>
<evidence type="ECO:0000313" key="2">
    <source>
        <dbReference type="EMBL" id="RKE96108.1"/>
    </source>
</evidence>
<feature type="domain" description="Anti-sigma K factor RskA C-terminal" evidence="1">
    <location>
        <begin position="94"/>
        <end position="219"/>
    </location>
</feature>
<organism evidence="2 3">
    <name type="scientific">Sulfitobacter guttiformis</name>
    <dbReference type="NCBI Taxonomy" id="74349"/>
    <lineage>
        <taxon>Bacteria</taxon>
        <taxon>Pseudomonadati</taxon>
        <taxon>Pseudomonadota</taxon>
        <taxon>Alphaproteobacteria</taxon>
        <taxon>Rhodobacterales</taxon>
        <taxon>Roseobacteraceae</taxon>
        <taxon>Sulfitobacter</taxon>
    </lineage>
</organism>
<evidence type="ECO:0000313" key="3">
    <source>
        <dbReference type="Proteomes" id="UP000284407"/>
    </source>
</evidence>
<dbReference type="PANTHER" id="PTHR37461">
    <property type="entry name" value="ANTI-SIGMA-K FACTOR RSKA"/>
    <property type="match status" value="1"/>
</dbReference>
<evidence type="ECO:0000259" key="1">
    <source>
        <dbReference type="Pfam" id="PF10099"/>
    </source>
</evidence>